<name>A0ABR0E3H6_ZASCE</name>
<feature type="compositionally biased region" description="Low complexity" evidence="1">
    <location>
        <begin position="134"/>
        <end position="145"/>
    </location>
</feature>
<organism evidence="2 3">
    <name type="scientific">Zasmidium cellare</name>
    <name type="common">Wine cellar mold</name>
    <name type="synonym">Racodium cellare</name>
    <dbReference type="NCBI Taxonomy" id="395010"/>
    <lineage>
        <taxon>Eukaryota</taxon>
        <taxon>Fungi</taxon>
        <taxon>Dikarya</taxon>
        <taxon>Ascomycota</taxon>
        <taxon>Pezizomycotina</taxon>
        <taxon>Dothideomycetes</taxon>
        <taxon>Dothideomycetidae</taxon>
        <taxon>Mycosphaerellales</taxon>
        <taxon>Mycosphaerellaceae</taxon>
        <taxon>Zasmidium</taxon>
    </lineage>
</organism>
<proteinExistence type="predicted"/>
<comment type="caution">
    <text evidence="2">The sequence shown here is derived from an EMBL/GenBank/DDBJ whole genome shotgun (WGS) entry which is preliminary data.</text>
</comment>
<feature type="compositionally biased region" description="Polar residues" evidence="1">
    <location>
        <begin position="77"/>
        <end position="87"/>
    </location>
</feature>
<feature type="compositionally biased region" description="Polar residues" evidence="1">
    <location>
        <begin position="98"/>
        <end position="110"/>
    </location>
</feature>
<feature type="region of interest" description="Disordered" evidence="1">
    <location>
        <begin position="13"/>
        <end position="120"/>
    </location>
</feature>
<feature type="region of interest" description="Disordered" evidence="1">
    <location>
        <begin position="248"/>
        <end position="272"/>
    </location>
</feature>
<dbReference type="EMBL" id="JAXOVC010000011">
    <property type="protein sequence ID" value="KAK4495967.1"/>
    <property type="molecule type" value="Genomic_DNA"/>
</dbReference>
<protein>
    <submittedName>
        <fullName evidence="2">Uncharacterized protein</fullName>
    </submittedName>
</protein>
<evidence type="ECO:0000313" key="2">
    <source>
        <dbReference type="EMBL" id="KAK4495967.1"/>
    </source>
</evidence>
<accession>A0ABR0E3H6</accession>
<evidence type="ECO:0000256" key="1">
    <source>
        <dbReference type="SAM" id="MobiDB-lite"/>
    </source>
</evidence>
<dbReference type="Proteomes" id="UP001305779">
    <property type="component" value="Unassembled WGS sequence"/>
</dbReference>
<reference evidence="2 3" key="1">
    <citation type="journal article" date="2023" name="G3 (Bethesda)">
        <title>A chromosome-level genome assembly of Zasmidium syzygii isolated from banana leaves.</title>
        <authorList>
            <person name="van Westerhoven A.C."/>
            <person name="Mehrabi R."/>
            <person name="Talebi R."/>
            <person name="Steentjes M.B.F."/>
            <person name="Corcolon B."/>
            <person name="Chong P.A."/>
            <person name="Kema G.H.J."/>
            <person name="Seidl M.F."/>
        </authorList>
    </citation>
    <scope>NUCLEOTIDE SEQUENCE [LARGE SCALE GENOMIC DNA]</scope>
    <source>
        <strain evidence="2 3">P124</strain>
    </source>
</reference>
<feature type="compositionally biased region" description="Polar residues" evidence="1">
    <location>
        <begin position="146"/>
        <end position="155"/>
    </location>
</feature>
<keyword evidence="3" id="KW-1185">Reference proteome</keyword>
<sequence>MADDKAYILQVQPVDYSLTTGTNIPPPLESPTATAPHNLRLSRPPTPGGGPLSSHPTTTSMPGAFPPTPEPEKDASSRPTDTTMSSETNRDAADGFHTPTSPSSAQNNHDGLQDSPHARRPTGVRRLFSLSSLRQSFSSSRTSLSVNRPGSSYAVSSYGTYNNTDSTPRSAVAPSIMSTTASTAQAPSMHSYKPNATLRKKRSSNWFKRKSGFFTMNEDGVLDVVSEDDGRSGAKRFKESSQRLPMLPEISTLGGGDLNEGSLGWDERAFRS</sequence>
<feature type="region of interest" description="Disordered" evidence="1">
    <location>
        <begin position="134"/>
        <end position="155"/>
    </location>
</feature>
<gene>
    <name evidence="2" type="ORF">PRZ48_013235</name>
</gene>
<evidence type="ECO:0000313" key="3">
    <source>
        <dbReference type="Proteomes" id="UP001305779"/>
    </source>
</evidence>